<proteinExistence type="predicted"/>
<comment type="caution">
    <text evidence="1">The sequence shown here is derived from an EMBL/GenBank/DDBJ whole genome shotgun (WGS) entry which is preliminary data.</text>
</comment>
<keyword evidence="2" id="KW-1185">Reference proteome</keyword>
<dbReference type="Proteomes" id="UP001262754">
    <property type="component" value="Unassembled WGS sequence"/>
</dbReference>
<evidence type="ECO:0000313" key="1">
    <source>
        <dbReference type="EMBL" id="MDR6531338.1"/>
    </source>
</evidence>
<name>A0ABU1MYT0_9CAUL</name>
<dbReference type="EMBL" id="JAVDRL010000005">
    <property type="protein sequence ID" value="MDR6531338.1"/>
    <property type="molecule type" value="Genomic_DNA"/>
</dbReference>
<dbReference type="Pfam" id="PF19452">
    <property type="entry name" value="DUF5990"/>
    <property type="match status" value="1"/>
</dbReference>
<accession>A0ABU1MYT0</accession>
<dbReference type="InterPro" id="IPR046032">
    <property type="entry name" value="DUF5990"/>
</dbReference>
<protein>
    <submittedName>
        <fullName evidence="1">Uncharacterized protein</fullName>
    </submittedName>
</protein>
<reference evidence="1 2" key="1">
    <citation type="submission" date="2023-07" db="EMBL/GenBank/DDBJ databases">
        <title>Sorghum-associated microbial communities from plants grown in Nebraska, USA.</title>
        <authorList>
            <person name="Schachtman D."/>
        </authorList>
    </citation>
    <scope>NUCLEOTIDE SEQUENCE [LARGE SCALE GENOMIC DNA]</scope>
    <source>
        <strain evidence="1 2">DS2154</strain>
    </source>
</reference>
<organism evidence="1 2">
    <name type="scientific">Caulobacter rhizosphaerae</name>
    <dbReference type="NCBI Taxonomy" id="2010972"/>
    <lineage>
        <taxon>Bacteria</taxon>
        <taxon>Pseudomonadati</taxon>
        <taxon>Pseudomonadota</taxon>
        <taxon>Alphaproteobacteria</taxon>
        <taxon>Caulobacterales</taxon>
        <taxon>Caulobacteraceae</taxon>
        <taxon>Caulobacter</taxon>
    </lineage>
</organism>
<sequence>MAAGQTIRLRLTIQDPVPGGAYSLQNKKSEAVGQVIAAGGPLSFDVPVRITPGPKFLGEFVHSEGPVRRFVYIAIGGQAGLAASPWSRRAKIDIHALPTDLLEQALAGKILEARLPGRDKDGGPACATVRPLGAWRVVE</sequence>
<gene>
    <name evidence="1" type="ORF">J2800_002080</name>
</gene>
<dbReference type="RefSeq" id="WP_310031205.1">
    <property type="nucleotide sequence ID" value="NZ_JAVDRL010000005.1"/>
</dbReference>
<evidence type="ECO:0000313" key="2">
    <source>
        <dbReference type="Proteomes" id="UP001262754"/>
    </source>
</evidence>